<comment type="caution">
    <text evidence="2">The sequence shown here is derived from an EMBL/GenBank/DDBJ whole genome shotgun (WGS) entry which is preliminary data.</text>
</comment>
<keyword evidence="2" id="KW-0378">Hydrolase</keyword>
<dbReference type="GO" id="GO:0016791">
    <property type="term" value="F:phosphatase activity"/>
    <property type="evidence" value="ECO:0007669"/>
    <property type="project" value="UniProtKB-ARBA"/>
</dbReference>
<dbReference type="EMBL" id="JABEMC010000001">
    <property type="protein sequence ID" value="NNG77777.1"/>
    <property type="molecule type" value="Genomic_DNA"/>
</dbReference>
<dbReference type="InterPro" id="IPR023214">
    <property type="entry name" value="HAD_sf"/>
</dbReference>
<dbReference type="OrthoDB" id="3180855at2"/>
<organism evidence="2 3">
    <name type="scientific">Brevibacterium luteolum</name>
    <dbReference type="NCBI Taxonomy" id="199591"/>
    <lineage>
        <taxon>Bacteria</taxon>
        <taxon>Bacillati</taxon>
        <taxon>Actinomycetota</taxon>
        <taxon>Actinomycetes</taxon>
        <taxon>Micrococcales</taxon>
        <taxon>Brevibacteriaceae</taxon>
        <taxon>Brevibacterium</taxon>
    </lineage>
</organism>
<sequence>MSETSTPQAPHEHPENIRLVASDVDGTLLQRFQPIPQATVEAVNALVAAGVDFVPVTGRPVRWLAPLQRDLPIVRHVICANGSIVYNLQRDEVVHAHLISTEVQHELISRVRAHMPEAKLAFETLDAFCIEPGFVTRWPQEAVIIDPAESRDIREVAKIMVRGPSTDSDAMLAAVSELIGDALHATHSNPTTGLIELAAAGVTKAHTLAEYCQRRGIDADDVAAFGDMPNDIEMLTWAGWGYAMADGHPTTLAAARAVAPAVHDGGITEAIRAFAAAAQRRTDGGSGGIVRISD</sequence>
<dbReference type="RefSeq" id="WP_102160944.1">
    <property type="nucleotide sequence ID" value="NZ_BAAAKH010000002.1"/>
</dbReference>
<proteinExistence type="predicted"/>
<evidence type="ECO:0000313" key="2">
    <source>
        <dbReference type="EMBL" id="PMB98448.1"/>
    </source>
</evidence>
<dbReference type="EMBL" id="PNFZ01000002">
    <property type="protein sequence ID" value="PMB98448.1"/>
    <property type="molecule type" value="Genomic_DNA"/>
</dbReference>
<dbReference type="Proteomes" id="UP000549517">
    <property type="component" value="Unassembled WGS sequence"/>
</dbReference>
<evidence type="ECO:0000313" key="4">
    <source>
        <dbReference type="Proteomes" id="UP000549517"/>
    </source>
</evidence>
<dbReference type="PANTHER" id="PTHR10000">
    <property type="entry name" value="PHOSPHOSERINE PHOSPHATASE"/>
    <property type="match status" value="1"/>
</dbReference>
<name>A0A2N6PID6_9MICO</name>
<dbReference type="Proteomes" id="UP000235703">
    <property type="component" value="Unassembled WGS sequence"/>
</dbReference>
<dbReference type="GO" id="GO:0005829">
    <property type="term" value="C:cytosol"/>
    <property type="evidence" value="ECO:0007669"/>
    <property type="project" value="TreeGrafter"/>
</dbReference>
<dbReference type="Gene3D" id="3.40.50.1000">
    <property type="entry name" value="HAD superfamily/HAD-like"/>
    <property type="match status" value="1"/>
</dbReference>
<dbReference type="GeneID" id="86842719"/>
<keyword evidence="3" id="KW-1185">Reference proteome</keyword>
<protein>
    <submittedName>
        <fullName evidence="2">Cof-type HAD-IIB family hydrolase</fullName>
    </submittedName>
    <submittedName>
        <fullName evidence="1">HAD family hydrolase</fullName>
    </submittedName>
</protein>
<dbReference type="Pfam" id="PF08282">
    <property type="entry name" value="Hydrolase_3"/>
    <property type="match status" value="1"/>
</dbReference>
<reference evidence="1 4" key="2">
    <citation type="submission" date="2020-05" db="EMBL/GenBank/DDBJ databases">
        <title>MicrobeNet Type strains.</title>
        <authorList>
            <person name="Nicholson A.C."/>
        </authorList>
    </citation>
    <scope>NUCLEOTIDE SEQUENCE [LARGE SCALE GENOMIC DNA]</scope>
    <source>
        <strain evidence="1 4">CCUG 46604</strain>
    </source>
</reference>
<evidence type="ECO:0000313" key="3">
    <source>
        <dbReference type="Proteomes" id="UP000235703"/>
    </source>
</evidence>
<dbReference type="InterPro" id="IPR036412">
    <property type="entry name" value="HAD-like_sf"/>
</dbReference>
<reference evidence="2 3" key="1">
    <citation type="submission" date="2017-09" db="EMBL/GenBank/DDBJ databases">
        <title>Bacterial strain isolated from the female urinary microbiota.</title>
        <authorList>
            <person name="Thomas-White K."/>
            <person name="Kumar N."/>
            <person name="Forster S."/>
            <person name="Putonti C."/>
            <person name="Lawley T."/>
            <person name="Wolfe A.J."/>
        </authorList>
    </citation>
    <scope>NUCLEOTIDE SEQUENCE [LARGE SCALE GENOMIC DNA]</scope>
    <source>
        <strain evidence="2 3">UMB0680</strain>
    </source>
</reference>
<dbReference type="SUPFAM" id="SSF56784">
    <property type="entry name" value="HAD-like"/>
    <property type="match status" value="1"/>
</dbReference>
<evidence type="ECO:0000313" key="1">
    <source>
        <dbReference type="EMBL" id="NNG77777.1"/>
    </source>
</evidence>
<dbReference type="NCBIfam" id="TIGR01484">
    <property type="entry name" value="HAD-SF-IIB"/>
    <property type="match status" value="1"/>
</dbReference>
<dbReference type="Gene3D" id="3.30.1240.10">
    <property type="match status" value="1"/>
</dbReference>
<dbReference type="GO" id="GO:0000287">
    <property type="term" value="F:magnesium ion binding"/>
    <property type="evidence" value="ECO:0007669"/>
    <property type="project" value="TreeGrafter"/>
</dbReference>
<dbReference type="AlphaFoldDB" id="A0A2N6PID6"/>
<accession>A0A2N6PID6</accession>
<gene>
    <name evidence="2" type="ORF">CJ198_03620</name>
    <name evidence="1" type="ORF">HLA91_00055</name>
</gene>
<dbReference type="PANTHER" id="PTHR10000:SF8">
    <property type="entry name" value="HAD SUPERFAMILY HYDROLASE-LIKE, TYPE 3"/>
    <property type="match status" value="1"/>
</dbReference>
<dbReference type="InterPro" id="IPR006379">
    <property type="entry name" value="HAD-SF_hydro_IIB"/>
</dbReference>